<feature type="compositionally biased region" description="Low complexity" evidence="4">
    <location>
        <begin position="301"/>
        <end position="311"/>
    </location>
</feature>
<dbReference type="GO" id="GO:0005737">
    <property type="term" value="C:cytoplasm"/>
    <property type="evidence" value="ECO:0007669"/>
    <property type="project" value="TreeGrafter"/>
</dbReference>
<organism evidence="5 6">
    <name type="scientific">Kazachstania africana (strain ATCC 22294 / BCRC 22015 / CBS 2517 / CECT 1963 / NBRC 1671 / NRRL Y-8276)</name>
    <name type="common">Yeast</name>
    <name type="synonym">Kluyveromyces africanus</name>
    <dbReference type="NCBI Taxonomy" id="1071382"/>
    <lineage>
        <taxon>Eukaryota</taxon>
        <taxon>Fungi</taxon>
        <taxon>Dikarya</taxon>
        <taxon>Ascomycota</taxon>
        <taxon>Saccharomycotina</taxon>
        <taxon>Saccharomycetes</taxon>
        <taxon>Saccharomycetales</taxon>
        <taxon>Saccharomycetaceae</taxon>
        <taxon>Kazachstania</taxon>
    </lineage>
</organism>
<evidence type="ECO:0000313" key="5">
    <source>
        <dbReference type="EMBL" id="CCF60797.1"/>
    </source>
</evidence>
<evidence type="ECO:0000256" key="2">
    <source>
        <dbReference type="ARBA" id="ARBA00038210"/>
    </source>
</evidence>
<keyword evidence="6" id="KW-1185">Reference proteome</keyword>
<dbReference type="GO" id="GO:0031145">
    <property type="term" value="P:anaphase-promoting complex-dependent catabolic process"/>
    <property type="evidence" value="ECO:0007669"/>
    <property type="project" value="EnsemblFungi"/>
</dbReference>
<proteinExistence type="inferred from homology"/>
<dbReference type="GO" id="GO:0007091">
    <property type="term" value="P:metaphase/anaphase transition of mitotic cell cycle"/>
    <property type="evidence" value="ECO:0007669"/>
    <property type="project" value="TreeGrafter"/>
</dbReference>
<dbReference type="InterPro" id="IPR011990">
    <property type="entry name" value="TPR-like_helical_dom_sf"/>
</dbReference>
<dbReference type="PANTHER" id="PTHR12558:SF13">
    <property type="entry name" value="CELL DIVISION CYCLE PROTEIN 27 HOMOLOG"/>
    <property type="match status" value="1"/>
</dbReference>
<dbReference type="Gene3D" id="1.25.40.10">
    <property type="entry name" value="Tetratricopeptide repeat domain"/>
    <property type="match status" value="4"/>
</dbReference>
<dbReference type="GO" id="GO:0005680">
    <property type="term" value="C:anaphase-promoting complex"/>
    <property type="evidence" value="ECO:0007669"/>
    <property type="project" value="EnsemblFungi"/>
</dbReference>
<dbReference type="RefSeq" id="XP_003959932.1">
    <property type="nucleotide sequence ID" value="XM_003959883.1"/>
</dbReference>
<dbReference type="GO" id="GO:0061630">
    <property type="term" value="F:ubiquitin protein ligase activity"/>
    <property type="evidence" value="ECO:0007669"/>
    <property type="project" value="EnsemblFungi"/>
</dbReference>
<dbReference type="SUPFAM" id="SSF48452">
    <property type="entry name" value="TPR-like"/>
    <property type="match status" value="2"/>
</dbReference>
<dbReference type="Pfam" id="PF13414">
    <property type="entry name" value="TPR_11"/>
    <property type="match status" value="1"/>
</dbReference>
<dbReference type="KEGG" id="kaf:KAFR_0L01870"/>
<name>H2B2E7_KAZAF</name>
<dbReference type="EMBL" id="HE650832">
    <property type="protein sequence ID" value="CCF60797.1"/>
    <property type="molecule type" value="Genomic_DNA"/>
</dbReference>
<dbReference type="FunCoup" id="H2B2E7">
    <property type="interactions" value="988"/>
</dbReference>
<dbReference type="eggNOG" id="KOG1126">
    <property type="taxonomic scope" value="Eukaryota"/>
</dbReference>
<feature type="region of interest" description="Disordered" evidence="4">
    <location>
        <begin position="301"/>
        <end position="329"/>
    </location>
</feature>
<dbReference type="PANTHER" id="PTHR12558">
    <property type="entry name" value="CELL DIVISION CYCLE 16,23,27"/>
    <property type="match status" value="1"/>
</dbReference>
<feature type="repeat" description="TPR" evidence="3">
    <location>
        <begin position="562"/>
        <end position="595"/>
    </location>
</feature>
<dbReference type="InterPro" id="IPR019734">
    <property type="entry name" value="TPR_rpt"/>
</dbReference>
<accession>H2B2E7</accession>
<evidence type="ECO:0000256" key="1">
    <source>
        <dbReference type="ARBA" id="ARBA00022803"/>
    </source>
</evidence>
<dbReference type="STRING" id="1071382.H2B2E7"/>
<dbReference type="InParanoid" id="H2B2E7"/>
<dbReference type="GO" id="GO:0051301">
    <property type="term" value="P:cell division"/>
    <property type="evidence" value="ECO:0007669"/>
    <property type="project" value="TreeGrafter"/>
</dbReference>
<evidence type="ECO:0000256" key="4">
    <source>
        <dbReference type="SAM" id="MobiDB-lite"/>
    </source>
</evidence>
<dbReference type="OrthoDB" id="329563at2759"/>
<protein>
    <recommendedName>
        <fullName evidence="7">Anaphase-promoting complex subunit 3</fullName>
    </recommendedName>
</protein>
<dbReference type="SMART" id="SM00028">
    <property type="entry name" value="TPR"/>
    <property type="match status" value="8"/>
</dbReference>
<dbReference type="AlphaFoldDB" id="H2B2E7"/>
<feature type="repeat" description="TPR" evidence="3">
    <location>
        <begin position="528"/>
        <end position="561"/>
    </location>
</feature>
<sequence length="712" mass="82140">MLFAVDDAKEAELPYFASPSGYDQDDQYYAENYSNSPKVLSNLAQVIENAIQQMNFETAVFLSELLYTESLGFDKHNFYRINSTYLYCLSLYMNRNYHTAFEISKTMKSLHISIAYIYGRCCLELSRDEETACLILVMRLDEFHRDFNDHFISMPNLATIHSLIGKLYQRVDNTKSSIQHHIEALKIDPFLWESLSALCNMKALVDLKLLFYGSDKQKRSLYSNSTTQEDFKDESKKSYTKVGNNVITSPSLKGSYNDIHEMTDISQNLYKKSEDFRKKQSDMTATSNKKKNLLFHSQLPSVSSNSVTKSNVGDKDKLLNTPPSKLIMNDSRASFKTPRNIMKTTNTGSTIKRRLNLNSSANRDYIRANPTFLSDPSPNLNNDMDELRDLIYIFAKILKSTVTFNCYNAIRIIREQLPTHLGKYMPWCQAQLGKLHYEIQNYKMALSHFERLRIIQPTRLNDLEIFSTLLWHLHDKVKLSNLANELIDNFPEAAQTWCVLGNHFSLQKDHDEAIKAFNKATELDPRFAYAYTLQGHEYASNESFDTARTFYRKALACDSQHYNAYYGLGTCDSQNGNHDRSLLFFEKARMINPVNIVLICCCGVELEKVRNYELALKYYDFASKLQPNSALAKYRKAELLFSLGRYSLAVELFEDLIKLDSENPNLHYMLGKIYQTMGRKKDAVKEYTVAMNLDPKGNQYIIDALENCHAQD</sequence>
<feature type="repeat" description="TPR" evidence="3">
    <location>
        <begin position="664"/>
        <end position="697"/>
    </location>
</feature>
<dbReference type="GeneID" id="13887005"/>
<dbReference type="Pfam" id="PF00515">
    <property type="entry name" value="TPR_1"/>
    <property type="match status" value="1"/>
</dbReference>
<dbReference type="GO" id="GO:0034399">
    <property type="term" value="C:nuclear periphery"/>
    <property type="evidence" value="ECO:0007669"/>
    <property type="project" value="EnsemblFungi"/>
</dbReference>
<gene>
    <name evidence="5" type="primary">KAFR0L01870</name>
    <name evidence="5" type="ORF">KAFR_0L01870</name>
</gene>
<dbReference type="Pfam" id="PF12895">
    <property type="entry name" value="ANAPC3"/>
    <property type="match status" value="1"/>
</dbReference>
<feature type="repeat" description="TPR" evidence="3">
    <location>
        <begin position="494"/>
        <end position="527"/>
    </location>
</feature>
<evidence type="ECO:0000313" key="6">
    <source>
        <dbReference type="Proteomes" id="UP000005220"/>
    </source>
</evidence>
<dbReference type="GO" id="GO:0016567">
    <property type="term" value="P:protein ubiquitination"/>
    <property type="evidence" value="ECO:0007669"/>
    <property type="project" value="EnsemblFungi"/>
</dbReference>
<dbReference type="Pfam" id="PF13432">
    <property type="entry name" value="TPR_16"/>
    <property type="match status" value="1"/>
</dbReference>
<feature type="repeat" description="TPR" evidence="3">
    <location>
        <begin position="630"/>
        <end position="663"/>
    </location>
</feature>
<dbReference type="Proteomes" id="UP000005220">
    <property type="component" value="Chromosome 12"/>
</dbReference>
<evidence type="ECO:0008006" key="7">
    <source>
        <dbReference type="Google" id="ProtNLM"/>
    </source>
</evidence>
<evidence type="ECO:0000256" key="3">
    <source>
        <dbReference type="PROSITE-ProRule" id="PRU00339"/>
    </source>
</evidence>
<dbReference type="PROSITE" id="PS50005">
    <property type="entry name" value="TPR"/>
    <property type="match status" value="5"/>
</dbReference>
<keyword evidence="1 3" id="KW-0802">TPR repeat</keyword>
<dbReference type="HOGENOM" id="CLU_008850_0_1_1"/>
<comment type="similarity">
    <text evidence="2">Belongs to the APC3/CDC27 family.</text>
</comment>
<reference evidence="5 6" key="1">
    <citation type="journal article" date="2011" name="Proc. Natl. Acad. Sci. U.S.A.">
        <title>Evolutionary erosion of yeast sex chromosomes by mating-type switching accidents.</title>
        <authorList>
            <person name="Gordon J.L."/>
            <person name="Armisen D."/>
            <person name="Proux-Wera E."/>
            <person name="Oheigeartaigh S.S."/>
            <person name="Byrne K.P."/>
            <person name="Wolfe K.H."/>
        </authorList>
    </citation>
    <scope>NUCLEOTIDE SEQUENCE [LARGE SCALE GENOMIC DNA]</scope>
    <source>
        <strain evidence="6">ATCC 22294 / BCRC 22015 / CBS 2517 / CECT 1963 / NBRC 1671 / NRRL Y-8276</strain>
    </source>
</reference>